<dbReference type="Proteomes" id="UP001367030">
    <property type="component" value="Unassembled WGS sequence"/>
</dbReference>
<dbReference type="EMBL" id="JBBKZS010000024">
    <property type="protein sequence ID" value="MEJ8859133.1"/>
    <property type="molecule type" value="Genomic_DNA"/>
</dbReference>
<organism evidence="2 3">
    <name type="scientific">Variovorax robiniae</name>
    <dbReference type="NCBI Taxonomy" id="1836199"/>
    <lineage>
        <taxon>Bacteria</taxon>
        <taxon>Pseudomonadati</taxon>
        <taxon>Pseudomonadota</taxon>
        <taxon>Betaproteobacteria</taxon>
        <taxon>Burkholderiales</taxon>
        <taxon>Comamonadaceae</taxon>
        <taxon>Variovorax</taxon>
    </lineage>
</organism>
<gene>
    <name evidence="2" type="ORF">WKW79_31500</name>
</gene>
<proteinExistence type="predicted"/>
<feature type="domain" description="TniQ" evidence="1">
    <location>
        <begin position="18"/>
        <end position="139"/>
    </location>
</feature>
<reference evidence="2 3" key="1">
    <citation type="submission" date="2024-03" db="EMBL/GenBank/DDBJ databases">
        <title>Novel species of the genus Variovorax.</title>
        <authorList>
            <person name="Liu Q."/>
            <person name="Xin Y.-H."/>
        </authorList>
    </citation>
    <scope>NUCLEOTIDE SEQUENCE [LARGE SCALE GENOMIC DNA]</scope>
    <source>
        <strain evidence="2 3">KACC 18901</strain>
    </source>
</reference>
<comment type="caution">
    <text evidence="2">The sequence shown here is derived from an EMBL/GenBank/DDBJ whole genome shotgun (WGS) entry which is preliminary data.</text>
</comment>
<dbReference type="InterPro" id="IPR009492">
    <property type="entry name" value="TniQ"/>
</dbReference>
<dbReference type="RefSeq" id="WP_340339178.1">
    <property type="nucleotide sequence ID" value="NZ_JBBKZS010000024.1"/>
</dbReference>
<evidence type="ECO:0000313" key="2">
    <source>
        <dbReference type="EMBL" id="MEJ8859133.1"/>
    </source>
</evidence>
<evidence type="ECO:0000259" key="1">
    <source>
        <dbReference type="Pfam" id="PF06527"/>
    </source>
</evidence>
<dbReference type="Pfam" id="PF06527">
    <property type="entry name" value="TniQ"/>
    <property type="match status" value="1"/>
</dbReference>
<keyword evidence="3" id="KW-1185">Reference proteome</keyword>
<evidence type="ECO:0000313" key="3">
    <source>
        <dbReference type="Proteomes" id="UP001367030"/>
    </source>
</evidence>
<name>A0ABU8XJ90_9BURK</name>
<protein>
    <submittedName>
        <fullName evidence="2">TniQ family protein</fullName>
    </submittedName>
</protein>
<accession>A0ABU8XJ90</accession>
<sequence length="183" mass="21038">MLTWNMSHSPISSQRPLPFAPRPFEAEVLGGWIGRIASRYRMSVPAFATACELDLQMPDGCEWLLMRKLKPQMVVRLAALTRISVERIHDIPVAPPWEGPRPYFFYCARCVFLNPLDVAAPIWRREWLDQNMSACPTHGDEFQTLRASRVLACKNLDMLLVLVSRNEHDLRYGVIPPRASRIH</sequence>